<evidence type="ECO:0000256" key="1">
    <source>
        <dbReference type="ARBA" id="ARBA00022630"/>
    </source>
</evidence>
<dbReference type="InterPro" id="IPR036188">
    <property type="entry name" value="FAD/NAD-bd_sf"/>
</dbReference>
<dbReference type="InterPro" id="IPR003953">
    <property type="entry name" value="FAD-dep_OxRdtase_2_FAD-bd"/>
</dbReference>
<keyword evidence="2" id="KW-0560">Oxidoreductase</keyword>
<sequence>SIVILLKENFKVSKLLKNKNASLIEQEQKQKTVLHNALKAYNRPVIIGAGPAGLFCALTLIENGIKPIIVEQGKTVEERQKDVELFLKERMLNTCSNVQFGEGGAGTFSDGKLTTNLHGSLCKDVIDTFVKFGAPEEISYINKPHIGTDNLVKIVANIRKYIENNGGEFMFGAKAVDFEIENNQVKSVIVSRIQESTTIDRIETGTVVLAIGHSSRDMFKKLYEKHVEMEKKNFSVGVRIEHKQQMINESQYGKNPKLKLPPAEYKLAYHGEDRSCYTFCMCPGGTVMASSSEEGTIVTNGMSTFARDGENANSAVLVNITPEDFKGDSPLEGMYFQQELEEKAFKLGGSNYNAPIQRVADFLNDKKSTFIGEVKPTYK</sequence>
<evidence type="ECO:0000259" key="4">
    <source>
        <dbReference type="Pfam" id="PF21688"/>
    </source>
</evidence>
<evidence type="ECO:0000256" key="2">
    <source>
        <dbReference type="ARBA" id="ARBA00023002"/>
    </source>
</evidence>
<dbReference type="EMBL" id="AJWY01011368">
    <property type="protein sequence ID" value="EKC52950.1"/>
    <property type="molecule type" value="Genomic_DNA"/>
</dbReference>
<dbReference type="PANTHER" id="PTHR42842">
    <property type="entry name" value="FAD/NAD(P)-BINDING OXIDOREDUCTASE"/>
    <property type="match status" value="1"/>
</dbReference>
<name>K1SGU1_9ZZZZ</name>
<dbReference type="Gene3D" id="3.50.50.60">
    <property type="entry name" value="FAD/NAD(P)-binding domain"/>
    <property type="match status" value="1"/>
</dbReference>
<organism evidence="5">
    <name type="scientific">human gut metagenome</name>
    <dbReference type="NCBI Taxonomy" id="408170"/>
    <lineage>
        <taxon>unclassified sequences</taxon>
        <taxon>metagenomes</taxon>
        <taxon>organismal metagenomes</taxon>
    </lineage>
</organism>
<dbReference type="PIRSF" id="PIRSF038984">
    <property type="entry name" value="FAD_binding_protein"/>
    <property type="match status" value="1"/>
</dbReference>
<accession>K1SGU1</accession>
<dbReference type="Pfam" id="PF21688">
    <property type="entry name" value="FAD-depend_C"/>
    <property type="match status" value="1"/>
</dbReference>
<keyword evidence="1" id="KW-0285">Flavoprotein</keyword>
<dbReference type="SUPFAM" id="SSF51905">
    <property type="entry name" value="FAD/NAD(P)-binding domain"/>
    <property type="match status" value="1"/>
</dbReference>
<dbReference type="AlphaFoldDB" id="K1SGU1"/>
<feature type="domain" description="FAD-dependent protein C-terminal" evidence="4">
    <location>
        <begin position="233"/>
        <end position="379"/>
    </location>
</feature>
<evidence type="ECO:0000259" key="3">
    <source>
        <dbReference type="Pfam" id="PF00890"/>
    </source>
</evidence>
<protein>
    <submittedName>
        <fullName evidence="5">FAD-dependent dehydrogenase</fullName>
    </submittedName>
</protein>
<feature type="domain" description="FAD-dependent oxidoreductase 2 FAD-binding" evidence="3">
    <location>
        <begin position="45"/>
        <end position="75"/>
    </location>
</feature>
<dbReference type="PANTHER" id="PTHR42842:SF3">
    <property type="entry name" value="FAD_NAD(P)-BINDING OXIDOREDUCTASE FAMILY PROTEIN"/>
    <property type="match status" value="1"/>
</dbReference>
<proteinExistence type="predicted"/>
<dbReference type="PRINTS" id="PR00419">
    <property type="entry name" value="ADXRDTASE"/>
</dbReference>
<feature type="non-terminal residue" evidence="5">
    <location>
        <position position="379"/>
    </location>
</feature>
<dbReference type="InterPro" id="IPR049516">
    <property type="entry name" value="FAD-depend_C"/>
</dbReference>
<feature type="non-terminal residue" evidence="5">
    <location>
        <position position="1"/>
    </location>
</feature>
<gene>
    <name evidence="5" type="ORF">LEA_16624</name>
</gene>
<dbReference type="GO" id="GO:0016491">
    <property type="term" value="F:oxidoreductase activity"/>
    <property type="evidence" value="ECO:0007669"/>
    <property type="project" value="UniProtKB-KW"/>
</dbReference>
<dbReference type="Pfam" id="PF00890">
    <property type="entry name" value="FAD_binding_2"/>
    <property type="match status" value="1"/>
</dbReference>
<dbReference type="InterPro" id="IPR028348">
    <property type="entry name" value="FAD-binding_protein"/>
</dbReference>
<reference evidence="5" key="1">
    <citation type="journal article" date="2013" name="Environ. Microbiol.">
        <title>Microbiota from the distal guts of lean and obese adolescents exhibit partial functional redundancy besides clear differences in community structure.</title>
        <authorList>
            <person name="Ferrer M."/>
            <person name="Ruiz A."/>
            <person name="Lanza F."/>
            <person name="Haange S.B."/>
            <person name="Oberbach A."/>
            <person name="Till H."/>
            <person name="Bargiela R."/>
            <person name="Campoy C."/>
            <person name="Segura M.T."/>
            <person name="Richter M."/>
            <person name="von Bergen M."/>
            <person name="Seifert J."/>
            <person name="Suarez A."/>
        </authorList>
    </citation>
    <scope>NUCLEOTIDE SEQUENCE</scope>
</reference>
<evidence type="ECO:0000313" key="5">
    <source>
        <dbReference type="EMBL" id="EKC52950.1"/>
    </source>
</evidence>
<comment type="caution">
    <text evidence="5">The sequence shown here is derived from an EMBL/GenBank/DDBJ whole genome shotgun (WGS) entry which is preliminary data.</text>
</comment>